<gene>
    <name evidence="1" type="ORF">CU098_005947</name>
</gene>
<dbReference type="OrthoDB" id="2282012at2759"/>
<sequence>MFCLSFENSEIDLLEQIMVCQQHIELVEEGMEEEQSYSHYLIQQQLQYDFMVMEFCRQHHISWSTDPERAANIALRFEFPHTRHDNDNKGQRSLDVIRFFDGKNIVIHKPSLATYGSMFRD</sequence>
<name>A0A367IUV8_RHIST</name>
<accession>A0A367IUV8</accession>
<keyword evidence="2" id="KW-1185">Reference proteome</keyword>
<protein>
    <submittedName>
        <fullName evidence="1">Uncharacterized protein</fullName>
    </submittedName>
</protein>
<comment type="caution">
    <text evidence="1">The sequence shown here is derived from an EMBL/GenBank/DDBJ whole genome shotgun (WGS) entry which is preliminary data.</text>
</comment>
<dbReference type="EMBL" id="PJQM01005518">
    <property type="protein sequence ID" value="RCH81442.1"/>
    <property type="molecule type" value="Genomic_DNA"/>
</dbReference>
<evidence type="ECO:0000313" key="2">
    <source>
        <dbReference type="Proteomes" id="UP000253551"/>
    </source>
</evidence>
<feature type="non-terminal residue" evidence="1">
    <location>
        <position position="121"/>
    </location>
</feature>
<evidence type="ECO:0000313" key="1">
    <source>
        <dbReference type="EMBL" id="RCH81442.1"/>
    </source>
</evidence>
<dbReference type="AlphaFoldDB" id="A0A367IUV8"/>
<dbReference type="Proteomes" id="UP000253551">
    <property type="component" value="Unassembled WGS sequence"/>
</dbReference>
<reference evidence="1 2" key="1">
    <citation type="journal article" date="2018" name="G3 (Bethesda)">
        <title>Phylogenetic and Phylogenomic Definition of Rhizopus Species.</title>
        <authorList>
            <person name="Gryganskyi A.P."/>
            <person name="Golan J."/>
            <person name="Dolatabadi S."/>
            <person name="Mondo S."/>
            <person name="Robb S."/>
            <person name="Idnurm A."/>
            <person name="Muszewska A."/>
            <person name="Steczkiewicz K."/>
            <person name="Masonjones S."/>
            <person name="Liao H.L."/>
            <person name="Gajdeczka M.T."/>
            <person name="Anike F."/>
            <person name="Vuek A."/>
            <person name="Anishchenko I.M."/>
            <person name="Voigt K."/>
            <person name="de Hoog G.S."/>
            <person name="Smith M.E."/>
            <person name="Heitman J."/>
            <person name="Vilgalys R."/>
            <person name="Stajich J.E."/>
        </authorList>
    </citation>
    <scope>NUCLEOTIDE SEQUENCE [LARGE SCALE GENOMIC DNA]</scope>
    <source>
        <strain evidence="1 2">LSU 92-RS-03</strain>
    </source>
</reference>
<organism evidence="1 2">
    <name type="scientific">Rhizopus stolonifer</name>
    <name type="common">Rhizopus nigricans</name>
    <dbReference type="NCBI Taxonomy" id="4846"/>
    <lineage>
        <taxon>Eukaryota</taxon>
        <taxon>Fungi</taxon>
        <taxon>Fungi incertae sedis</taxon>
        <taxon>Mucoromycota</taxon>
        <taxon>Mucoromycotina</taxon>
        <taxon>Mucoromycetes</taxon>
        <taxon>Mucorales</taxon>
        <taxon>Mucorineae</taxon>
        <taxon>Rhizopodaceae</taxon>
        <taxon>Rhizopus</taxon>
    </lineage>
</organism>
<proteinExistence type="predicted"/>